<comment type="caution">
    <text evidence="1">The sequence shown here is derived from an EMBL/GenBank/DDBJ whole genome shotgun (WGS) entry which is preliminary data.</text>
</comment>
<evidence type="ECO:0000313" key="2">
    <source>
        <dbReference type="Proteomes" id="UP001371224"/>
    </source>
</evidence>
<sequence>MSLWKSAEAQLSEALMLYEAADAGRTLPRTIATDAAIAAPAIRARLMPLDLVFMFPPVFS</sequence>
<reference evidence="1 2" key="1">
    <citation type="submission" date="2024-02" db="EMBL/GenBank/DDBJ databases">
        <authorList>
            <person name="Saticioglu I.B."/>
        </authorList>
    </citation>
    <scope>NUCLEOTIDE SEQUENCE [LARGE SCALE GENOMIC DNA]</scope>
    <source>
        <strain evidence="1 2">Mu-80</strain>
    </source>
</reference>
<gene>
    <name evidence="1" type="ORF">WDU99_09060</name>
</gene>
<organism evidence="1 2">
    <name type="scientific">Microbacterium bandirmense</name>
    <dbReference type="NCBI Taxonomy" id="3122050"/>
    <lineage>
        <taxon>Bacteria</taxon>
        <taxon>Bacillati</taxon>
        <taxon>Actinomycetota</taxon>
        <taxon>Actinomycetes</taxon>
        <taxon>Micrococcales</taxon>
        <taxon>Microbacteriaceae</taxon>
        <taxon>Microbacterium</taxon>
    </lineage>
</organism>
<dbReference type="EMBL" id="JBBDGM010000006">
    <property type="protein sequence ID" value="MEJ1088463.1"/>
    <property type="molecule type" value="Genomic_DNA"/>
</dbReference>
<proteinExistence type="predicted"/>
<accession>A0ABU8LBF4</accession>
<dbReference type="Proteomes" id="UP001371224">
    <property type="component" value="Unassembled WGS sequence"/>
</dbReference>
<name>A0ABU8LBF4_9MICO</name>
<protein>
    <submittedName>
        <fullName evidence="1">Uncharacterized protein</fullName>
    </submittedName>
</protein>
<keyword evidence="2" id="KW-1185">Reference proteome</keyword>
<evidence type="ECO:0000313" key="1">
    <source>
        <dbReference type="EMBL" id="MEJ1088463.1"/>
    </source>
</evidence>